<proteinExistence type="predicted"/>
<dbReference type="EMBL" id="KV784361">
    <property type="protein sequence ID" value="OEU14020.1"/>
    <property type="molecule type" value="Genomic_DNA"/>
</dbReference>
<dbReference type="GO" id="GO:0004791">
    <property type="term" value="F:thioredoxin-disulfide reductase (NADPH) activity"/>
    <property type="evidence" value="ECO:0007669"/>
    <property type="project" value="TreeGrafter"/>
</dbReference>
<dbReference type="PANTHER" id="PTHR13544">
    <property type="entry name" value="SELENOPROTEIN T"/>
    <property type="match status" value="1"/>
</dbReference>
<gene>
    <name evidence="1" type="ORF">FRACYDRAFT_262474</name>
</gene>
<accession>A0A1E7F791</accession>
<dbReference type="InterPro" id="IPR019389">
    <property type="entry name" value="Selenoprotein_T"/>
</dbReference>
<dbReference type="Proteomes" id="UP000095751">
    <property type="component" value="Unassembled WGS sequence"/>
</dbReference>
<dbReference type="AlphaFoldDB" id="A0A1E7F791"/>
<dbReference type="GO" id="GO:0005789">
    <property type="term" value="C:endoplasmic reticulum membrane"/>
    <property type="evidence" value="ECO:0007669"/>
    <property type="project" value="TreeGrafter"/>
</dbReference>
<keyword evidence="2" id="KW-1185">Reference proteome</keyword>
<organism evidence="1 2">
    <name type="scientific">Fragilariopsis cylindrus CCMP1102</name>
    <dbReference type="NCBI Taxonomy" id="635003"/>
    <lineage>
        <taxon>Eukaryota</taxon>
        <taxon>Sar</taxon>
        <taxon>Stramenopiles</taxon>
        <taxon>Ochrophyta</taxon>
        <taxon>Bacillariophyta</taxon>
        <taxon>Bacillariophyceae</taxon>
        <taxon>Bacillariophycidae</taxon>
        <taxon>Bacillariales</taxon>
        <taxon>Bacillariaceae</taxon>
        <taxon>Fragilariopsis</taxon>
    </lineage>
</organism>
<reference evidence="1 2" key="1">
    <citation type="submission" date="2016-09" db="EMBL/GenBank/DDBJ databases">
        <title>Extensive genetic diversity and differential bi-allelic expression allows diatom success in the polar Southern Ocean.</title>
        <authorList>
            <consortium name="DOE Joint Genome Institute"/>
            <person name="Mock T."/>
            <person name="Otillar R.P."/>
            <person name="Strauss J."/>
            <person name="Dupont C."/>
            <person name="Frickenhaus S."/>
            <person name="Maumus F."/>
            <person name="Mcmullan M."/>
            <person name="Sanges R."/>
            <person name="Schmutz J."/>
            <person name="Toseland A."/>
            <person name="Valas R."/>
            <person name="Veluchamy A."/>
            <person name="Ward B.J."/>
            <person name="Allen A."/>
            <person name="Barry K."/>
            <person name="Falciatore A."/>
            <person name="Ferrante M."/>
            <person name="Fortunato A.E."/>
            <person name="Gloeckner G."/>
            <person name="Gruber A."/>
            <person name="Hipkin R."/>
            <person name="Janech M."/>
            <person name="Kroth P."/>
            <person name="Leese F."/>
            <person name="Lindquist E."/>
            <person name="Lyon B.R."/>
            <person name="Martin J."/>
            <person name="Mayer C."/>
            <person name="Parker M."/>
            <person name="Quesneville H."/>
            <person name="Raymond J."/>
            <person name="Uhlig C."/>
            <person name="Valentin K.U."/>
            <person name="Worden A.Z."/>
            <person name="Armbrust E.V."/>
            <person name="Bowler C."/>
            <person name="Green B."/>
            <person name="Moulton V."/>
            <person name="Van Oosterhout C."/>
            <person name="Grigoriev I."/>
        </authorList>
    </citation>
    <scope>NUCLEOTIDE SEQUENCE [LARGE SCALE GENOMIC DNA]</scope>
    <source>
        <strain evidence="1 2">CCMP1102</strain>
    </source>
</reference>
<name>A0A1E7F791_9STRA</name>
<dbReference type="KEGG" id="fcy:FRACYDRAFT_262474"/>
<sequence length="178" mass="19378">MILTSWNPIISRGTTLALMGALFLGMIMQLSVLAQEAQVEVRDWLEQTFPELRGKVTGDNYPPPPIAELLMKFLSVIQLAGMAVALMGENVFRFIGMSRPPSWYGDIVVKNAVPLGIGLYLIVPQILNGYIVSNAFEVVLDGTETIFSKIATGRMPAAEDLIDPLTRFGLLSVGVAPK</sequence>
<dbReference type="OrthoDB" id="60822at2759"/>
<evidence type="ECO:0000313" key="2">
    <source>
        <dbReference type="Proteomes" id="UP000095751"/>
    </source>
</evidence>
<dbReference type="GO" id="GO:0045454">
    <property type="term" value="P:cell redox homeostasis"/>
    <property type="evidence" value="ECO:0007669"/>
    <property type="project" value="TreeGrafter"/>
</dbReference>
<dbReference type="InParanoid" id="A0A1E7F791"/>
<protein>
    <submittedName>
        <fullName evidence="1">Uncharacterized protein</fullName>
    </submittedName>
</protein>
<dbReference type="PANTHER" id="PTHR13544:SF0">
    <property type="entry name" value="THIOREDOXIN REDUCTASE-LIKE SELENOPROTEIN T"/>
    <property type="match status" value="1"/>
</dbReference>
<evidence type="ECO:0000313" key="1">
    <source>
        <dbReference type="EMBL" id="OEU14020.1"/>
    </source>
</evidence>